<evidence type="ECO:0000256" key="3">
    <source>
        <dbReference type="ARBA" id="ARBA00023163"/>
    </source>
</evidence>
<dbReference type="InterPro" id="IPR036390">
    <property type="entry name" value="WH_DNA-bd_sf"/>
</dbReference>
<organism evidence="5 6">
    <name type="scientific">Paracoccus isoporae</name>
    <dbReference type="NCBI Taxonomy" id="591205"/>
    <lineage>
        <taxon>Bacteria</taxon>
        <taxon>Pseudomonadati</taxon>
        <taxon>Pseudomonadota</taxon>
        <taxon>Alphaproteobacteria</taxon>
        <taxon>Rhodobacterales</taxon>
        <taxon>Paracoccaceae</taxon>
        <taxon>Paracoccus</taxon>
    </lineage>
</organism>
<evidence type="ECO:0000313" key="5">
    <source>
        <dbReference type="EMBL" id="SDE73680.1"/>
    </source>
</evidence>
<dbReference type="InterPro" id="IPR050313">
    <property type="entry name" value="Carb_Metab_HTH_regulators"/>
</dbReference>
<dbReference type="InterPro" id="IPR001034">
    <property type="entry name" value="DeoR_HTH"/>
</dbReference>
<dbReference type="AlphaFoldDB" id="A0A1G7FCN8"/>
<dbReference type="PROSITE" id="PS51000">
    <property type="entry name" value="HTH_DEOR_2"/>
    <property type="match status" value="1"/>
</dbReference>
<dbReference type="PRINTS" id="PR00037">
    <property type="entry name" value="HTHLACR"/>
</dbReference>
<dbReference type="InterPro" id="IPR037171">
    <property type="entry name" value="NagB/RpiA_transferase-like"/>
</dbReference>
<dbReference type="GO" id="GO:0003700">
    <property type="term" value="F:DNA-binding transcription factor activity"/>
    <property type="evidence" value="ECO:0007669"/>
    <property type="project" value="InterPro"/>
</dbReference>
<dbReference type="OrthoDB" id="9814815at2"/>
<dbReference type="RefSeq" id="WP_090524943.1">
    <property type="nucleotide sequence ID" value="NZ_FNAH01000010.1"/>
</dbReference>
<dbReference type="EMBL" id="FNAH01000010">
    <property type="protein sequence ID" value="SDE73680.1"/>
    <property type="molecule type" value="Genomic_DNA"/>
</dbReference>
<gene>
    <name evidence="5" type="ORF">SAMN05421538_11090</name>
</gene>
<dbReference type="Gene3D" id="3.30.750.70">
    <property type="entry name" value="4-hydroxybutyrate coenzyme like domains"/>
    <property type="match status" value="1"/>
</dbReference>
<dbReference type="SUPFAM" id="SSF100950">
    <property type="entry name" value="NagB/RpiA/CoA transferase-like"/>
    <property type="match status" value="1"/>
</dbReference>
<dbReference type="SMART" id="SM00420">
    <property type="entry name" value="HTH_DEOR"/>
    <property type="match status" value="1"/>
</dbReference>
<dbReference type="Pfam" id="PF08220">
    <property type="entry name" value="HTH_DeoR"/>
    <property type="match status" value="1"/>
</dbReference>
<dbReference type="PANTHER" id="PTHR30363:SF4">
    <property type="entry name" value="GLYCEROL-3-PHOSPHATE REGULON REPRESSOR"/>
    <property type="match status" value="1"/>
</dbReference>
<feature type="domain" description="HTH deoR-type" evidence="4">
    <location>
        <begin position="3"/>
        <end position="58"/>
    </location>
</feature>
<evidence type="ECO:0000256" key="2">
    <source>
        <dbReference type="ARBA" id="ARBA00023015"/>
    </source>
</evidence>
<dbReference type="PANTHER" id="PTHR30363">
    <property type="entry name" value="HTH-TYPE TRANSCRIPTIONAL REGULATOR SRLR-RELATED"/>
    <property type="match status" value="1"/>
</dbReference>
<keyword evidence="3" id="KW-0804">Transcription</keyword>
<dbReference type="InterPro" id="IPR014036">
    <property type="entry name" value="DeoR-like_C"/>
</dbReference>
<protein>
    <submittedName>
        <fullName evidence="5">DeoR family transcriptional regulator, glycerol-3-phosphate regulon repressor</fullName>
    </submittedName>
</protein>
<keyword evidence="6" id="KW-1185">Reference proteome</keyword>
<evidence type="ECO:0000256" key="1">
    <source>
        <dbReference type="ARBA" id="ARBA00022491"/>
    </source>
</evidence>
<accession>A0A1G7FCN8</accession>
<reference evidence="5 6" key="1">
    <citation type="submission" date="2016-10" db="EMBL/GenBank/DDBJ databases">
        <authorList>
            <person name="de Groot N.N."/>
        </authorList>
    </citation>
    <scope>NUCLEOTIDE SEQUENCE [LARGE SCALE GENOMIC DNA]</scope>
    <source>
        <strain evidence="5 6">DSM 22220</strain>
    </source>
</reference>
<keyword evidence="2" id="KW-0805">Transcription regulation</keyword>
<name>A0A1G7FCN8_9RHOB</name>
<dbReference type="Gene3D" id="1.10.10.10">
    <property type="entry name" value="Winged helix-like DNA-binding domain superfamily/Winged helix DNA-binding domain"/>
    <property type="match status" value="1"/>
</dbReference>
<evidence type="ECO:0000313" key="6">
    <source>
        <dbReference type="Proteomes" id="UP000199344"/>
    </source>
</evidence>
<dbReference type="Pfam" id="PF00455">
    <property type="entry name" value="DeoRC"/>
    <property type="match status" value="1"/>
</dbReference>
<evidence type="ECO:0000259" key="4">
    <source>
        <dbReference type="PROSITE" id="PS51000"/>
    </source>
</evidence>
<dbReference type="SUPFAM" id="SSF46785">
    <property type="entry name" value="Winged helix' DNA-binding domain"/>
    <property type="match status" value="1"/>
</dbReference>
<sequence>MSQSFRHPEILDMARRDGKVTVEGLAEHFGVTLQTIRRDLSELAESGRLERVHGGAVLPSGTSNIGYEERRLLNSDAKAEIARACAARIPNGISLFLNIGTSTEAVARELLGHTDLMVATNNMNVANILVANPDCEVLVTGGSLRRSDGGLIGALATETIRQFKFDIAVIGCSALDQEGDILDFDIQEVGVSRAVLRQARQTMLVADHSKFKRSAPARIASLAELDLFLTDAPLPGRLDEACRGWKTELVVAGPDRAQRG</sequence>
<dbReference type="InterPro" id="IPR036388">
    <property type="entry name" value="WH-like_DNA-bd_sf"/>
</dbReference>
<proteinExistence type="predicted"/>
<keyword evidence="1" id="KW-0678">Repressor</keyword>
<dbReference type="SMART" id="SM01134">
    <property type="entry name" value="DeoRC"/>
    <property type="match status" value="1"/>
</dbReference>
<dbReference type="STRING" id="591205.SAMN05421538_11090"/>
<dbReference type="Proteomes" id="UP000199344">
    <property type="component" value="Unassembled WGS sequence"/>
</dbReference>